<dbReference type="AlphaFoldDB" id="A0A3M0KCL1"/>
<name>A0A3M0KCL1_HIRRU</name>
<protein>
    <recommendedName>
        <fullName evidence="3">Carboxylic ester hydrolase</fullName>
        <ecNumber evidence="3">3.1.1.-</ecNumber>
    </recommendedName>
</protein>
<evidence type="ECO:0000259" key="4">
    <source>
        <dbReference type="Pfam" id="PF00135"/>
    </source>
</evidence>
<dbReference type="Gene3D" id="3.40.50.1820">
    <property type="entry name" value="alpha/beta hydrolase"/>
    <property type="match status" value="2"/>
</dbReference>
<dbReference type="Proteomes" id="UP000269221">
    <property type="component" value="Unassembled WGS sequence"/>
</dbReference>
<dbReference type="InterPro" id="IPR002018">
    <property type="entry name" value="CarbesteraseB"/>
</dbReference>
<comment type="caution">
    <text evidence="5">The sequence shown here is derived from an EMBL/GenBank/DDBJ whole genome shotgun (WGS) entry which is preliminary data.</text>
</comment>
<dbReference type="EMBL" id="QRBI01000116">
    <property type="protein sequence ID" value="RMC08964.1"/>
    <property type="molecule type" value="Genomic_DNA"/>
</dbReference>
<comment type="similarity">
    <text evidence="1 3">Belongs to the type-B carboxylesterase/lipase family.</text>
</comment>
<dbReference type="GO" id="GO:0016787">
    <property type="term" value="F:hydrolase activity"/>
    <property type="evidence" value="ECO:0007669"/>
    <property type="project" value="UniProtKB-KW"/>
</dbReference>
<dbReference type="EC" id="3.1.1.-" evidence="3"/>
<dbReference type="InterPro" id="IPR050309">
    <property type="entry name" value="Type-B_Carboxylest/Lipase"/>
</dbReference>
<gene>
    <name evidence="5" type="ORF">DUI87_13960</name>
</gene>
<evidence type="ECO:0000313" key="6">
    <source>
        <dbReference type="Proteomes" id="UP000269221"/>
    </source>
</evidence>
<accession>A0A3M0KCL1</accession>
<evidence type="ECO:0000313" key="5">
    <source>
        <dbReference type="EMBL" id="RMC08964.1"/>
    </source>
</evidence>
<evidence type="ECO:0000256" key="3">
    <source>
        <dbReference type="RuleBase" id="RU361235"/>
    </source>
</evidence>
<feature type="domain" description="Carboxylesterase type B" evidence="4">
    <location>
        <begin position="93"/>
        <end position="319"/>
    </location>
</feature>
<dbReference type="OrthoDB" id="3200163at2759"/>
<evidence type="ECO:0000256" key="1">
    <source>
        <dbReference type="ARBA" id="ARBA00005964"/>
    </source>
</evidence>
<feature type="chain" id="PRO_5017853984" description="Carboxylic ester hydrolase" evidence="3">
    <location>
        <begin position="26"/>
        <end position="613"/>
    </location>
</feature>
<keyword evidence="2 3" id="KW-0378">Hydrolase</keyword>
<dbReference type="SUPFAM" id="SSF53474">
    <property type="entry name" value="alpha/beta-Hydrolases"/>
    <property type="match status" value="2"/>
</dbReference>
<keyword evidence="3" id="KW-0732">Signal</keyword>
<dbReference type="InterPro" id="IPR029058">
    <property type="entry name" value="AB_hydrolase_fold"/>
</dbReference>
<evidence type="ECO:0000256" key="2">
    <source>
        <dbReference type="ARBA" id="ARBA00022801"/>
    </source>
</evidence>
<sequence>MSRSPMALLCSLFCSVAFLVCGAEGQSGAEPEVTIALGRLRGTQTNVKGTDRLVNVFLGIPFAKAPLGSLRFSPPEPPEPWTGLRDATSHPPLEIFKPMHKGVSHPFVSKVMVWIHGGNFIFGGAARYDGSALAAYENVVVVIIQYRLGLLGYFNTGDEHARGNWAYLDQVAALRWVQGNIEHFGGDPASVTLFGISAGSCAVFAHVLSPLSKGLFHKAISESGIIIPPSKDLRLSTNLEKIASIFKCEISSSLSLLSCLRKQEAEHIVLNSKEISFLPLVLDGVFLHKPPEEILAGKEFNAVPFMIGVTNNEFGWNIRSKIASIFKCEISSSLSLLNCLRKQEAEHIVLNSKEISFLPLVLDGVFLHKPPEEILAGKEFNAVPFMIGVTNNEFGWNIRSTSKMASLREIGDRKSIASTVEFFLPMIDVPSDLLPMIIDEYLGDTEDPAELRDRFLDLLGDMAVVMPAIKALNYHRESGAPTYFFEFQHRPSAYRDSKPDYVKADHGDEVGFVFGGPFLAGDIQLRSEVTEEEKNLSRTLMKYWANFARNGNPNGEGLVEWPPYNLNEEYLQINLQQKKDRKLKEKKVEFWKKVTLEKANSKSIQNKKFKLEL</sequence>
<dbReference type="PANTHER" id="PTHR11559">
    <property type="entry name" value="CARBOXYLESTERASE"/>
    <property type="match status" value="1"/>
</dbReference>
<feature type="domain" description="Carboxylesterase type B" evidence="4">
    <location>
        <begin position="320"/>
        <end position="591"/>
    </location>
</feature>
<proteinExistence type="inferred from homology"/>
<dbReference type="Pfam" id="PF00135">
    <property type="entry name" value="COesterase"/>
    <property type="match status" value="3"/>
</dbReference>
<dbReference type="STRING" id="333673.A0A3M0KCL1"/>
<organism evidence="5 6">
    <name type="scientific">Hirundo rustica rustica</name>
    <dbReference type="NCBI Taxonomy" id="333673"/>
    <lineage>
        <taxon>Eukaryota</taxon>
        <taxon>Metazoa</taxon>
        <taxon>Chordata</taxon>
        <taxon>Craniata</taxon>
        <taxon>Vertebrata</taxon>
        <taxon>Euteleostomi</taxon>
        <taxon>Archelosauria</taxon>
        <taxon>Archosauria</taxon>
        <taxon>Dinosauria</taxon>
        <taxon>Saurischia</taxon>
        <taxon>Theropoda</taxon>
        <taxon>Coelurosauria</taxon>
        <taxon>Aves</taxon>
        <taxon>Neognathae</taxon>
        <taxon>Neoaves</taxon>
        <taxon>Telluraves</taxon>
        <taxon>Australaves</taxon>
        <taxon>Passeriformes</taxon>
        <taxon>Sylvioidea</taxon>
        <taxon>Hirundinidae</taxon>
        <taxon>Hirundo</taxon>
    </lineage>
</organism>
<reference evidence="5 6" key="1">
    <citation type="submission" date="2018-07" db="EMBL/GenBank/DDBJ databases">
        <title>A high quality draft genome assembly of the barn swallow (H. rustica rustica).</title>
        <authorList>
            <person name="Formenti G."/>
            <person name="Chiara M."/>
            <person name="Poveda L."/>
            <person name="Francoijs K.-J."/>
            <person name="Bonisoli-Alquati A."/>
            <person name="Canova L."/>
            <person name="Gianfranceschi L."/>
            <person name="Horner D.S."/>
            <person name="Saino N."/>
        </authorList>
    </citation>
    <scope>NUCLEOTIDE SEQUENCE [LARGE SCALE GENOMIC DNA]</scope>
    <source>
        <strain evidence="5">Chelidonia</strain>
        <tissue evidence="5">Blood</tissue>
    </source>
</reference>
<keyword evidence="6" id="KW-1185">Reference proteome</keyword>
<feature type="domain" description="Carboxylesterase type B" evidence="4">
    <location>
        <begin position="30"/>
        <end position="92"/>
    </location>
</feature>
<feature type="signal peptide" evidence="3">
    <location>
        <begin position="1"/>
        <end position="25"/>
    </location>
</feature>
<dbReference type="PROSITE" id="PS00122">
    <property type="entry name" value="CARBOXYLESTERASE_B_1"/>
    <property type="match status" value="1"/>
</dbReference>
<dbReference type="InterPro" id="IPR019826">
    <property type="entry name" value="Carboxylesterase_B_AS"/>
</dbReference>